<feature type="transmembrane region" description="Helical" evidence="5">
    <location>
        <begin position="293"/>
        <end position="315"/>
    </location>
</feature>
<dbReference type="InterPro" id="IPR011701">
    <property type="entry name" value="MFS"/>
</dbReference>
<dbReference type="RefSeq" id="WP_285663890.1">
    <property type="nucleotide sequence ID" value="NZ_BSTX01000002.1"/>
</dbReference>
<dbReference type="Proteomes" id="UP001165079">
    <property type="component" value="Unassembled WGS sequence"/>
</dbReference>
<dbReference type="PANTHER" id="PTHR23520">
    <property type="entry name" value="TRANSPORTER, PUTATIVE (AFU_ORTHOLOGUE AFUA_3G04000)-RELATED"/>
    <property type="match status" value="1"/>
</dbReference>
<feature type="transmembrane region" description="Helical" evidence="5">
    <location>
        <begin position="142"/>
        <end position="165"/>
    </location>
</feature>
<evidence type="ECO:0000256" key="3">
    <source>
        <dbReference type="ARBA" id="ARBA00022989"/>
    </source>
</evidence>
<evidence type="ECO:0000256" key="5">
    <source>
        <dbReference type="SAM" id="Phobius"/>
    </source>
</evidence>
<evidence type="ECO:0000256" key="1">
    <source>
        <dbReference type="ARBA" id="ARBA00004651"/>
    </source>
</evidence>
<keyword evidence="3 5" id="KW-1133">Transmembrane helix</keyword>
<organism evidence="7 8">
    <name type="scientific">Actinorhabdospora filicis</name>
    <dbReference type="NCBI Taxonomy" id="1785913"/>
    <lineage>
        <taxon>Bacteria</taxon>
        <taxon>Bacillati</taxon>
        <taxon>Actinomycetota</taxon>
        <taxon>Actinomycetes</taxon>
        <taxon>Micromonosporales</taxon>
        <taxon>Micromonosporaceae</taxon>
        <taxon>Actinorhabdospora</taxon>
    </lineage>
</organism>
<comment type="subcellular location">
    <subcellularLocation>
        <location evidence="1">Cell membrane</location>
        <topology evidence="1">Multi-pass membrane protein</topology>
    </subcellularLocation>
</comment>
<reference evidence="7" key="1">
    <citation type="submission" date="2023-03" db="EMBL/GenBank/DDBJ databases">
        <title>Actinorhabdospora filicis NBRC 111898.</title>
        <authorList>
            <person name="Ichikawa N."/>
            <person name="Sato H."/>
            <person name="Tonouchi N."/>
        </authorList>
    </citation>
    <scope>NUCLEOTIDE SEQUENCE</scope>
    <source>
        <strain evidence="7">NBRC 111898</strain>
    </source>
</reference>
<evidence type="ECO:0000313" key="7">
    <source>
        <dbReference type="EMBL" id="GLZ78746.1"/>
    </source>
</evidence>
<feature type="transmembrane region" description="Helical" evidence="5">
    <location>
        <begin position="373"/>
        <end position="391"/>
    </location>
</feature>
<feature type="transmembrane region" description="Helical" evidence="5">
    <location>
        <begin position="177"/>
        <end position="196"/>
    </location>
</feature>
<name>A0A9W6SQ78_9ACTN</name>
<accession>A0A9W6SQ78</accession>
<gene>
    <name evidence="7" type="ORF">Afil01_35530</name>
</gene>
<evidence type="ECO:0000256" key="4">
    <source>
        <dbReference type="ARBA" id="ARBA00023136"/>
    </source>
</evidence>
<dbReference type="Pfam" id="PF07690">
    <property type="entry name" value="MFS_1"/>
    <property type="match status" value="1"/>
</dbReference>
<feature type="transmembrane region" description="Helical" evidence="5">
    <location>
        <begin position="345"/>
        <end position="367"/>
    </location>
</feature>
<dbReference type="SUPFAM" id="SSF103473">
    <property type="entry name" value="MFS general substrate transporter"/>
    <property type="match status" value="1"/>
</dbReference>
<keyword evidence="4 5" id="KW-0472">Membrane</keyword>
<dbReference type="InterPro" id="IPR005829">
    <property type="entry name" value="Sugar_transporter_CS"/>
</dbReference>
<dbReference type="EMBL" id="BSTX01000002">
    <property type="protein sequence ID" value="GLZ78746.1"/>
    <property type="molecule type" value="Genomic_DNA"/>
</dbReference>
<dbReference type="GO" id="GO:0022857">
    <property type="term" value="F:transmembrane transporter activity"/>
    <property type="evidence" value="ECO:0007669"/>
    <property type="project" value="InterPro"/>
</dbReference>
<feature type="transmembrane region" description="Helical" evidence="5">
    <location>
        <begin position="250"/>
        <end position="273"/>
    </location>
</feature>
<feature type="transmembrane region" description="Helical" evidence="5">
    <location>
        <begin position="21"/>
        <end position="40"/>
    </location>
</feature>
<keyword evidence="8" id="KW-1185">Reference proteome</keyword>
<feature type="transmembrane region" description="Helical" evidence="5">
    <location>
        <begin position="216"/>
        <end position="238"/>
    </location>
</feature>
<feature type="transmembrane region" description="Helical" evidence="5">
    <location>
        <begin position="83"/>
        <end position="109"/>
    </location>
</feature>
<comment type="caution">
    <text evidence="7">The sequence shown here is derived from an EMBL/GenBank/DDBJ whole genome shotgun (WGS) entry which is preliminary data.</text>
</comment>
<sequence length="396" mass="40139">MVRLKSAPAVTRDARLVVLARALRTLAFGTTSVLLAGMLLDDGRTPAEVGVLIAVAAAGSVAGCVLMGLYADRWGRRRALMAGAALMAAAGCVFAVCESFPMLLLAAFAGTVSPSTNDNTPFSGVEQAILAQSVPERAHTRAFTACNFLALLAGALGGLLAAALGEAGFVSAGDLGFCVYALLALAVLAVCAMLSPDAEAPRATAPGRSPGPPERLPLRMRLLAGLFAVDAFAGGLAVRTMLAWWLHEHYGAGPAALGLLFAATNLLSALSALAAPSFAGRFGLLRTMLVPHAAANVLLLCLPFAPGFTVAAAVLSKIDVPARQAFVATITTPAHRTAAASLTSVARSVAVCASPLASAALLAGAAVPASAPLVLAGALSIGYDAGVWRWLRPRRA</sequence>
<dbReference type="PROSITE" id="PS00216">
    <property type="entry name" value="SUGAR_TRANSPORT_1"/>
    <property type="match status" value="1"/>
</dbReference>
<evidence type="ECO:0000259" key="6">
    <source>
        <dbReference type="PROSITE" id="PS50850"/>
    </source>
</evidence>
<dbReference type="InterPro" id="IPR020846">
    <property type="entry name" value="MFS_dom"/>
</dbReference>
<dbReference type="PROSITE" id="PS50850">
    <property type="entry name" value="MFS"/>
    <property type="match status" value="1"/>
</dbReference>
<evidence type="ECO:0000313" key="8">
    <source>
        <dbReference type="Proteomes" id="UP001165079"/>
    </source>
</evidence>
<dbReference type="AlphaFoldDB" id="A0A9W6SQ78"/>
<feature type="transmembrane region" description="Helical" evidence="5">
    <location>
        <begin position="52"/>
        <end position="71"/>
    </location>
</feature>
<dbReference type="PANTHER" id="PTHR23520:SF5">
    <property type="entry name" value="TRANSPORTER, PUTATIVE (AFU_ORTHOLOGUE AFUA_3G04000)-RELATED"/>
    <property type="match status" value="1"/>
</dbReference>
<dbReference type="GO" id="GO:0005886">
    <property type="term" value="C:plasma membrane"/>
    <property type="evidence" value="ECO:0007669"/>
    <property type="project" value="UniProtKB-SubCell"/>
</dbReference>
<proteinExistence type="predicted"/>
<feature type="domain" description="Major facilitator superfamily (MFS) profile" evidence="6">
    <location>
        <begin position="13"/>
        <end position="396"/>
    </location>
</feature>
<dbReference type="InterPro" id="IPR036259">
    <property type="entry name" value="MFS_trans_sf"/>
</dbReference>
<protein>
    <submittedName>
        <fullName evidence="7">MFS transporter</fullName>
    </submittedName>
</protein>
<evidence type="ECO:0000256" key="2">
    <source>
        <dbReference type="ARBA" id="ARBA00022692"/>
    </source>
</evidence>
<keyword evidence="2 5" id="KW-0812">Transmembrane</keyword>
<dbReference type="Gene3D" id="1.20.1250.20">
    <property type="entry name" value="MFS general substrate transporter like domains"/>
    <property type="match status" value="1"/>
</dbReference>